<dbReference type="AlphaFoldDB" id="A0A182CYJ2"/>
<evidence type="ECO:0000313" key="2">
    <source>
        <dbReference type="EMBL" id="BAR98295.1"/>
    </source>
</evidence>
<reference evidence="2" key="1">
    <citation type="journal article" date="2015" name="Genome Announc.">
        <title>Complete Genome Sequence of the Bacteriochlorophyll b-Producing Photosynthetic Bacterium Blastochloris viridis.</title>
        <authorList>
            <person name="Tsukatani Y."/>
            <person name="Hirose Y."/>
            <person name="Harada J."/>
            <person name="Misawa N."/>
            <person name="Mori K."/>
            <person name="Inoue K."/>
            <person name="Tamiaki H."/>
        </authorList>
    </citation>
    <scope>NUCLEOTIDE SEQUENCE [LARGE SCALE GENOMIC DNA]</scope>
    <source>
        <strain evidence="2">DSM 133</strain>
    </source>
</reference>
<organism evidence="2">
    <name type="scientific">Blastochloris viridis</name>
    <name type="common">Rhodopseudomonas viridis</name>
    <dbReference type="NCBI Taxonomy" id="1079"/>
    <lineage>
        <taxon>Bacteria</taxon>
        <taxon>Pseudomonadati</taxon>
        <taxon>Pseudomonadota</taxon>
        <taxon>Alphaproteobacteria</taxon>
        <taxon>Hyphomicrobiales</taxon>
        <taxon>Blastochloridaceae</taxon>
        <taxon>Blastochloris</taxon>
    </lineage>
</organism>
<name>A0A182CYJ2_BLAVI</name>
<dbReference type="EMBL" id="AP014854">
    <property type="protein sequence ID" value="BAR98295.1"/>
    <property type="molecule type" value="Genomic_DNA"/>
</dbReference>
<feature type="compositionally biased region" description="Basic and acidic residues" evidence="1">
    <location>
        <begin position="15"/>
        <end position="35"/>
    </location>
</feature>
<proteinExistence type="predicted"/>
<feature type="region of interest" description="Disordered" evidence="1">
    <location>
        <begin position="1"/>
        <end position="37"/>
    </location>
</feature>
<feature type="compositionally biased region" description="Gly residues" evidence="1">
    <location>
        <begin position="1"/>
        <end position="11"/>
    </location>
</feature>
<sequence length="50" mass="5346">MAAGAAYGGVGARPSPREFGREPHWSSRPSREAMRGRGAILRSCRATLFG</sequence>
<accession>A0A182CYJ2</accession>
<protein>
    <submittedName>
        <fullName evidence="2">Uncharacterized protein</fullName>
    </submittedName>
</protein>
<gene>
    <name evidence="2" type="ORF">BV133_702</name>
</gene>
<evidence type="ECO:0000256" key="1">
    <source>
        <dbReference type="SAM" id="MobiDB-lite"/>
    </source>
</evidence>